<protein>
    <submittedName>
        <fullName evidence="1">Minor tail protein</fullName>
    </submittedName>
</protein>
<dbReference type="Pfam" id="PF05939">
    <property type="entry name" value="Phage_min_tail"/>
    <property type="match status" value="1"/>
</dbReference>
<evidence type="ECO:0000313" key="1">
    <source>
        <dbReference type="EMBL" id="DAF56896.1"/>
    </source>
</evidence>
<dbReference type="InterPro" id="IPR010265">
    <property type="entry name" value="Phage_lambda_TipM"/>
</dbReference>
<sequence>MEIFNYPVQAGVRESVKANINRVQFDDGYEQRTKKGIKNLKRTFDVTFRGTYFNKNGKIIVDGDSKAVTDFLERQEGYKAFSWTSYLYPDNKPIKVYCEEWSPVYNNGVIEISMTFKETL</sequence>
<organism evidence="1">
    <name type="scientific">Siphoviridae sp. ctiJm4</name>
    <dbReference type="NCBI Taxonomy" id="2827916"/>
    <lineage>
        <taxon>Viruses</taxon>
        <taxon>Duplodnaviria</taxon>
        <taxon>Heunggongvirae</taxon>
        <taxon>Uroviricota</taxon>
        <taxon>Caudoviricetes</taxon>
    </lineage>
</organism>
<dbReference type="EMBL" id="BK032724">
    <property type="protein sequence ID" value="DAF56896.1"/>
    <property type="molecule type" value="Genomic_DNA"/>
</dbReference>
<proteinExistence type="predicted"/>
<accession>A0A8S5T1A5</accession>
<reference evidence="1" key="1">
    <citation type="journal article" date="2021" name="Proc. Natl. Acad. Sci. U.S.A.">
        <title>A Catalog of Tens of Thousands of Viruses from Human Metagenomes Reveals Hidden Associations with Chronic Diseases.</title>
        <authorList>
            <person name="Tisza M.J."/>
            <person name="Buck C.B."/>
        </authorList>
    </citation>
    <scope>NUCLEOTIDE SEQUENCE</scope>
    <source>
        <strain evidence="1">CtiJm4</strain>
    </source>
</reference>
<name>A0A8S5T1A5_9CAUD</name>